<dbReference type="EMBL" id="JAUYVI010000003">
    <property type="protein sequence ID" value="MDQ7247830.1"/>
    <property type="molecule type" value="Genomic_DNA"/>
</dbReference>
<feature type="domain" description="Gamma-butyrobetaine hydroxylase-like N-terminal" evidence="8">
    <location>
        <begin position="15"/>
        <end position="93"/>
    </location>
</feature>
<dbReference type="InterPro" id="IPR042098">
    <property type="entry name" value="TauD-like_sf"/>
</dbReference>
<dbReference type="Gene3D" id="3.30.2020.30">
    <property type="match status" value="1"/>
</dbReference>
<gene>
    <name evidence="9" type="ORF">Q8A70_09140</name>
</gene>
<dbReference type="Proteomes" id="UP001230156">
    <property type="component" value="Unassembled WGS sequence"/>
</dbReference>
<feature type="domain" description="TauD/TfdA-like" evidence="7">
    <location>
        <begin position="128"/>
        <end position="360"/>
    </location>
</feature>
<dbReference type="GO" id="GO:0051213">
    <property type="term" value="F:dioxygenase activity"/>
    <property type="evidence" value="ECO:0007669"/>
    <property type="project" value="UniProtKB-KW"/>
</dbReference>
<dbReference type="CDD" id="cd00250">
    <property type="entry name" value="CAS_like"/>
    <property type="match status" value="1"/>
</dbReference>
<evidence type="ECO:0000313" key="10">
    <source>
        <dbReference type="Proteomes" id="UP001230156"/>
    </source>
</evidence>
<evidence type="ECO:0000256" key="1">
    <source>
        <dbReference type="ARBA" id="ARBA00001954"/>
    </source>
</evidence>
<dbReference type="InterPro" id="IPR050411">
    <property type="entry name" value="AlphaKG_dependent_hydroxylases"/>
</dbReference>
<keyword evidence="5" id="KW-0560">Oxidoreductase</keyword>
<comment type="caution">
    <text evidence="9">The sequence shown here is derived from an EMBL/GenBank/DDBJ whole genome shotgun (WGS) entry which is preliminary data.</text>
</comment>
<evidence type="ECO:0000259" key="8">
    <source>
        <dbReference type="Pfam" id="PF06155"/>
    </source>
</evidence>
<dbReference type="SUPFAM" id="SSF51197">
    <property type="entry name" value="Clavaminate synthase-like"/>
    <property type="match status" value="1"/>
</dbReference>
<keyword evidence="10" id="KW-1185">Reference proteome</keyword>
<dbReference type="InterPro" id="IPR038492">
    <property type="entry name" value="GBBH-like_N_sf"/>
</dbReference>
<accession>A0ABU0YL27</accession>
<dbReference type="Gene3D" id="3.60.130.10">
    <property type="entry name" value="Clavaminate synthase-like"/>
    <property type="match status" value="1"/>
</dbReference>
<comment type="cofactor">
    <cofactor evidence="1">
        <name>Fe(2+)</name>
        <dbReference type="ChEBI" id="CHEBI:29033"/>
    </cofactor>
</comment>
<keyword evidence="4 9" id="KW-0223">Dioxygenase</keyword>
<dbReference type="Pfam" id="PF02668">
    <property type="entry name" value="TauD"/>
    <property type="match status" value="1"/>
</dbReference>
<dbReference type="PANTHER" id="PTHR10696:SF25">
    <property type="entry name" value="OXIDOREDUCTASE AIM17-RELATED"/>
    <property type="match status" value="1"/>
</dbReference>
<dbReference type="Pfam" id="PF06155">
    <property type="entry name" value="GBBH-like_N"/>
    <property type="match status" value="1"/>
</dbReference>
<dbReference type="PANTHER" id="PTHR10696">
    <property type="entry name" value="GAMMA-BUTYROBETAINE HYDROXYLASE-RELATED"/>
    <property type="match status" value="1"/>
</dbReference>
<sequence length="385" mass="42810">MSDPNRRPAVVEVHEGGLTVRWSDKSPMHLPNYWLRDNCRCPKCRHPGNGQKLYEIVDLPADLAAIEAMVAPDASVKVLWSDGHRSEYAADWLNAHDLIPSARDARRPQVELWGKTIESALPVGEWPQMLQDPAKELAWLDRYTALGFGLLRNVPTLSGMVAEVGDHLGFVRVTNYGRLFDVISVPNPNNLANTSLGLGVHSDNPYRHPSPGVQLLHCLEAGAPGGDTLLVDGFHAAEILRKENPGAFALLSTVPMTFRFADDKAELEARQTLITADMDGVVTAVHFNNRSADWLDAPIDLAGRWYAAYRVFAQILKRPELELVFKLGPGDLVVMQNDRALHGRTAFDPNLGRRHLQGCYIDRDGIESRRRVLKRRTTNRTDAAA</sequence>
<evidence type="ECO:0000259" key="7">
    <source>
        <dbReference type="Pfam" id="PF02668"/>
    </source>
</evidence>
<dbReference type="RefSeq" id="WP_379955267.1">
    <property type="nucleotide sequence ID" value="NZ_JAUYVI010000003.1"/>
</dbReference>
<organism evidence="9 10">
    <name type="scientific">Dongia sedimenti</name>
    <dbReference type="NCBI Taxonomy" id="3064282"/>
    <lineage>
        <taxon>Bacteria</taxon>
        <taxon>Pseudomonadati</taxon>
        <taxon>Pseudomonadota</taxon>
        <taxon>Alphaproteobacteria</taxon>
        <taxon>Rhodospirillales</taxon>
        <taxon>Dongiaceae</taxon>
        <taxon>Dongia</taxon>
    </lineage>
</organism>
<keyword evidence="6" id="KW-0408">Iron</keyword>
<keyword evidence="3" id="KW-0479">Metal-binding</keyword>
<evidence type="ECO:0000256" key="4">
    <source>
        <dbReference type="ARBA" id="ARBA00022964"/>
    </source>
</evidence>
<protein>
    <submittedName>
        <fullName evidence="9">TauD/TfdA family dioxygenase</fullName>
    </submittedName>
</protein>
<reference evidence="10" key="1">
    <citation type="submission" date="2023-08" db="EMBL/GenBank/DDBJ databases">
        <title>Rhodospirillaceae gen. nov., a novel taxon isolated from the Yangtze River Yuezi River estuary sludge.</title>
        <authorList>
            <person name="Ruan L."/>
        </authorList>
    </citation>
    <scope>NUCLEOTIDE SEQUENCE [LARGE SCALE GENOMIC DNA]</scope>
    <source>
        <strain evidence="10">R-7</strain>
    </source>
</reference>
<proteinExistence type="inferred from homology"/>
<dbReference type="InterPro" id="IPR003819">
    <property type="entry name" value="TauD/TfdA-like"/>
</dbReference>
<evidence type="ECO:0000313" key="9">
    <source>
        <dbReference type="EMBL" id="MDQ7247830.1"/>
    </source>
</evidence>
<comment type="similarity">
    <text evidence="2">Belongs to the gamma-BBH/TMLD family.</text>
</comment>
<dbReference type="InterPro" id="IPR010376">
    <property type="entry name" value="GBBH-like_N"/>
</dbReference>
<name>A0ABU0YL27_9PROT</name>
<evidence type="ECO:0000256" key="6">
    <source>
        <dbReference type="ARBA" id="ARBA00023004"/>
    </source>
</evidence>
<evidence type="ECO:0000256" key="3">
    <source>
        <dbReference type="ARBA" id="ARBA00022723"/>
    </source>
</evidence>
<evidence type="ECO:0000256" key="5">
    <source>
        <dbReference type="ARBA" id="ARBA00023002"/>
    </source>
</evidence>
<evidence type="ECO:0000256" key="2">
    <source>
        <dbReference type="ARBA" id="ARBA00008654"/>
    </source>
</evidence>